<sequence>MKIRHLAALSLGLLMAMPAFAQDKATAPPQMSPEQKAMMEAWQKAATPGERHKQLISEFEGTWNTKMSSWMDPSAPPSMETGKSVNTTVLGGRQLRMDYSGQYMGQPFQGLGYIGFDNVTGKYFSTWSDNMSTGLFVSEGDYDPASKSYSYRAQMHDPMKPGTIVPVRQTMRIVDKDHAVFEMYETRDGKENKSMQIEYTRAK</sequence>
<dbReference type="Proteomes" id="UP001267878">
    <property type="component" value="Unassembled WGS sequence"/>
</dbReference>
<evidence type="ECO:0000313" key="3">
    <source>
        <dbReference type="Proteomes" id="UP001267878"/>
    </source>
</evidence>
<gene>
    <name evidence="2" type="ORF">J2X04_002316</name>
</gene>
<dbReference type="InterPro" id="IPR011473">
    <property type="entry name" value="DUF1579"/>
</dbReference>
<evidence type="ECO:0000313" key="2">
    <source>
        <dbReference type="EMBL" id="MDR7099935.1"/>
    </source>
</evidence>
<evidence type="ECO:0000256" key="1">
    <source>
        <dbReference type="SAM" id="SignalP"/>
    </source>
</evidence>
<feature type="signal peptide" evidence="1">
    <location>
        <begin position="1"/>
        <end position="21"/>
    </location>
</feature>
<keyword evidence="1" id="KW-0732">Signal</keyword>
<feature type="chain" id="PRO_5046274232" description="DUF1579 domain-containing protein" evidence="1">
    <location>
        <begin position="22"/>
        <end position="203"/>
    </location>
</feature>
<dbReference type="Pfam" id="PF07617">
    <property type="entry name" value="DUF1579"/>
    <property type="match status" value="1"/>
</dbReference>
<dbReference type="RefSeq" id="WP_310054418.1">
    <property type="nucleotide sequence ID" value="NZ_JAVDVW010000002.1"/>
</dbReference>
<proteinExistence type="predicted"/>
<name>A0ABU1VRG1_9GAMM</name>
<keyword evidence="3" id="KW-1185">Reference proteome</keyword>
<dbReference type="EMBL" id="JAVDVW010000002">
    <property type="protein sequence ID" value="MDR7099935.1"/>
    <property type="molecule type" value="Genomic_DNA"/>
</dbReference>
<organism evidence="2 3">
    <name type="scientific">Agrilutibacter niabensis</name>
    <dbReference type="NCBI Taxonomy" id="380628"/>
    <lineage>
        <taxon>Bacteria</taxon>
        <taxon>Pseudomonadati</taxon>
        <taxon>Pseudomonadota</taxon>
        <taxon>Gammaproteobacteria</taxon>
        <taxon>Lysobacterales</taxon>
        <taxon>Lysobacteraceae</taxon>
        <taxon>Agrilutibacter</taxon>
    </lineage>
</organism>
<comment type="caution">
    <text evidence="2">The sequence shown here is derived from an EMBL/GenBank/DDBJ whole genome shotgun (WGS) entry which is preliminary data.</text>
</comment>
<reference evidence="2 3" key="1">
    <citation type="submission" date="2023-07" db="EMBL/GenBank/DDBJ databases">
        <title>Sorghum-associated microbial communities from plants grown in Nebraska, USA.</title>
        <authorList>
            <person name="Schachtman D."/>
        </authorList>
    </citation>
    <scope>NUCLEOTIDE SEQUENCE [LARGE SCALE GENOMIC DNA]</scope>
    <source>
        <strain evidence="2 3">BE187</strain>
    </source>
</reference>
<evidence type="ECO:0008006" key="4">
    <source>
        <dbReference type="Google" id="ProtNLM"/>
    </source>
</evidence>
<accession>A0ABU1VRG1</accession>
<protein>
    <recommendedName>
        <fullName evidence="4">DUF1579 domain-containing protein</fullName>
    </recommendedName>
</protein>